<feature type="compositionally biased region" description="Basic and acidic residues" evidence="1">
    <location>
        <begin position="421"/>
        <end position="436"/>
    </location>
</feature>
<accession>G0UPS1</accession>
<evidence type="ECO:0000256" key="1">
    <source>
        <dbReference type="SAM" id="MobiDB-lite"/>
    </source>
</evidence>
<feature type="compositionally biased region" description="Basic and acidic residues" evidence="1">
    <location>
        <begin position="246"/>
        <end position="264"/>
    </location>
</feature>
<feature type="compositionally biased region" description="Low complexity" evidence="1">
    <location>
        <begin position="1"/>
        <end position="17"/>
    </location>
</feature>
<keyword evidence="2" id="KW-0812">Transmembrane</keyword>
<dbReference type="AlphaFoldDB" id="G0UPS1"/>
<feature type="compositionally biased region" description="Acidic residues" evidence="1">
    <location>
        <begin position="174"/>
        <end position="183"/>
    </location>
</feature>
<evidence type="ECO:0000256" key="2">
    <source>
        <dbReference type="SAM" id="Phobius"/>
    </source>
</evidence>
<proteinExistence type="predicted"/>
<protein>
    <recommendedName>
        <fullName evidence="4">3'a2rel-related protein</fullName>
    </recommendedName>
</protein>
<feature type="region of interest" description="Disordered" evidence="1">
    <location>
        <begin position="174"/>
        <end position="436"/>
    </location>
</feature>
<evidence type="ECO:0000313" key="3">
    <source>
        <dbReference type="EMBL" id="CCC91382.1"/>
    </source>
</evidence>
<sequence>MESTSSKPSFPSDDPSAGGSGEEGGSPGLIYLVLLLLIIPAVVGIIFLVRYRRRQQFVNVARRVKLCRSPSNQRNCDMADYSSFGEPGCASARVVNGRCGSQTEVVEVLKTDIDNALNDINEGEFDPINEEMEKQRRRYIQRRTVVDDSTDDYDLEGEQEYDPYMELDETCLGDEENSNEDEASSPPRKISETPLKEGPTADIRQSKGTDKKKKKCDAVTARAWLRTLGGDEPVAEGTSGASPGEKPLDEGSCRARTPAAREEGTVEVPGEPEPGVERGMHGRRGNSALVDGNLKKVGNTLTSVDSSPDLGHAGGDRAAKVAPANAGDDSNERGRENYRRVISGKGAKNAGEQESVDAREEDEESWDEEDETGDEGREAAAEAAAKTKTKTCGVDECCRRELTADMGSESGVEGSAEDEEKVMKEGDGEGSECDLR</sequence>
<dbReference type="VEuPathDB" id="TriTrypDB:TcIL3000_7_1920"/>
<feature type="transmembrane region" description="Helical" evidence="2">
    <location>
        <begin position="29"/>
        <end position="49"/>
    </location>
</feature>
<dbReference type="EMBL" id="HE575320">
    <property type="protein sequence ID" value="CCC91382.1"/>
    <property type="molecule type" value="Genomic_DNA"/>
</dbReference>
<feature type="compositionally biased region" description="Basic and acidic residues" evidence="1">
    <location>
        <begin position="330"/>
        <end position="339"/>
    </location>
</feature>
<keyword evidence="2" id="KW-0472">Membrane</keyword>
<organism evidence="3">
    <name type="scientific">Trypanosoma congolense (strain IL3000)</name>
    <dbReference type="NCBI Taxonomy" id="1068625"/>
    <lineage>
        <taxon>Eukaryota</taxon>
        <taxon>Discoba</taxon>
        <taxon>Euglenozoa</taxon>
        <taxon>Kinetoplastea</taxon>
        <taxon>Metakinetoplastina</taxon>
        <taxon>Trypanosomatida</taxon>
        <taxon>Trypanosomatidae</taxon>
        <taxon>Trypanosoma</taxon>
        <taxon>Nannomonas</taxon>
    </lineage>
</organism>
<gene>
    <name evidence="3" type="ORF">TCIL3000_7_1920</name>
</gene>
<name>G0UPS1_TRYCI</name>
<reference evidence="3" key="1">
    <citation type="journal article" date="2012" name="Proc. Natl. Acad. Sci. U.S.A.">
        <title>Antigenic diversity is generated by distinct evolutionary mechanisms in African trypanosome species.</title>
        <authorList>
            <person name="Jackson A.P."/>
            <person name="Berry A."/>
            <person name="Aslett M."/>
            <person name="Allison H.C."/>
            <person name="Burton P."/>
            <person name="Vavrova-Anderson J."/>
            <person name="Brown R."/>
            <person name="Browne H."/>
            <person name="Corton N."/>
            <person name="Hauser H."/>
            <person name="Gamble J."/>
            <person name="Gilderthorp R."/>
            <person name="Marcello L."/>
            <person name="McQuillan J."/>
            <person name="Otto T.D."/>
            <person name="Quail M.A."/>
            <person name="Sanders M.J."/>
            <person name="van Tonder A."/>
            <person name="Ginger M.L."/>
            <person name="Field M.C."/>
            <person name="Barry J.D."/>
            <person name="Hertz-Fowler C."/>
            <person name="Berriman M."/>
        </authorList>
    </citation>
    <scope>NUCLEOTIDE SEQUENCE</scope>
    <source>
        <strain evidence="3">IL3000</strain>
    </source>
</reference>
<feature type="compositionally biased region" description="Acidic residues" evidence="1">
    <location>
        <begin position="359"/>
        <end position="373"/>
    </location>
</feature>
<feature type="region of interest" description="Disordered" evidence="1">
    <location>
        <begin position="1"/>
        <end position="22"/>
    </location>
</feature>
<keyword evidence="2" id="KW-1133">Transmembrane helix</keyword>
<evidence type="ECO:0008006" key="4">
    <source>
        <dbReference type="Google" id="ProtNLM"/>
    </source>
</evidence>